<protein>
    <submittedName>
        <fullName evidence="2">Uncharacterized protein</fullName>
    </submittedName>
</protein>
<dbReference type="AlphaFoldDB" id="N1PRN5"/>
<organism evidence="2 3">
    <name type="scientific">Dothistroma septosporum (strain NZE10 / CBS 128990)</name>
    <name type="common">Red band needle blight fungus</name>
    <name type="synonym">Mycosphaerella pini</name>
    <dbReference type="NCBI Taxonomy" id="675120"/>
    <lineage>
        <taxon>Eukaryota</taxon>
        <taxon>Fungi</taxon>
        <taxon>Dikarya</taxon>
        <taxon>Ascomycota</taxon>
        <taxon>Pezizomycotina</taxon>
        <taxon>Dothideomycetes</taxon>
        <taxon>Dothideomycetidae</taxon>
        <taxon>Mycosphaerellales</taxon>
        <taxon>Mycosphaerellaceae</taxon>
        <taxon>Dothistroma</taxon>
    </lineage>
</organism>
<keyword evidence="1" id="KW-0472">Membrane</keyword>
<keyword evidence="1" id="KW-0812">Transmembrane</keyword>
<reference evidence="2 3" key="2">
    <citation type="journal article" date="2012" name="PLoS Pathog.">
        <title>Diverse lifestyles and strategies of plant pathogenesis encoded in the genomes of eighteen Dothideomycetes fungi.</title>
        <authorList>
            <person name="Ohm R.A."/>
            <person name="Feau N."/>
            <person name="Henrissat B."/>
            <person name="Schoch C.L."/>
            <person name="Horwitz B.A."/>
            <person name="Barry K.W."/>
            <person name="Condon B.J."/>
            <person name="Copeland A.C."/>
            <person name="Dhillon B."/>
            <person name="Glaser F."/>
            <person name="Hesse C.N."/>
            <person name="Kosti I."/>
            <person name="LaButti K."/>
            <person name="Lindquist E.A."/>
            <person name="Lucas S."/>
            <person name="Salamov A.A."/>
            <person name="Bradshaw R.E."/>
            <person name="Ciuffetti L."/>
            <person name="Hamelin R.C."/>
            <person name="Kema G.H.J."/>
            <person name="Lawrence C."/>
            <person name="Scott J.A."/>
            <person name="Spatafora J.W."/>
            <person name="Turgeon B.G."/>
            <person name="de Wit P.J.G.M."/>
            <person name="Zhong S."/>
            <person name="Goodwin S.B."/>
            <person name="Grigoriev I.V."/>
        </authorList>
    </citation>
    <scope>NUCLEOTIDE SEQUENCE [LARGE SCALE GENOMIC DNA]</scope>
    <source>
        <strain evidence="3">NZE10 / CBS 128990</strain>
    </source>
</reference>
<accession>N1PRN5</accession>
<keyword evidence="1" id="KW-1133">Transmembrane helix</keyword>
<evidence type="ECO:0000256" key="1">
    <source>
        <dbReference type="SAM" id="Phobius"/>
    </source>
</evidence>
<dbReference type="Proteomes" id="UP000016933">
    <property type="component" value="Unassembled WGS sequence"/>
</dbReference>
<gene>
    <name evidence="2" type="ORF">DOTSEDRAFT_70919</name>
</gene>
<sequence>MLMLGVSFIHSSCYHTPDSVAMSLTLSPDLVRPFSVSLNSFSCHSSFEKFEVAIVGVVFVVVAAAYLKQLRPQHLKRNGLRRTPCLSIVTPPPACLPPQFWIDLARYMIVMRR</sequence>
<feature type="transmembrane region" description="Helical" evidence="1">
    <location>
        <begin position="50"/>
        <end position="67"/>
    </location>
</feature>
<dbReference type="EMBL" id="KB446538">
    <property type="protein sequence ID" value="EME45035.1"/>
    <property type="molecule type" value="Genomic_DNA"/>
</dbReference>
<name>N1PRN5_DOTSN</name>
<evidence type="ECO:0000313" key="2">
    <source>
        <dbReference type="EMBL" id="EME45035.1"/>
    </source>
</evidence>
<evidence type="ECO:0000313" key="3">
    <source>
        <dbReference type="Proteomes" id="UP000016933"/>
    </source>
</evidence>
<dbReference type="HOGENOM" id="CLU_2133451_0_0_1"/>
<keyword evidence="3" id="KW-1185">Reference proteome</keyword>
<proteinExistence type="predicted"/>
<reference evidence="3" key="1">
    <citation type="journal article" date="2012" name="PLoS Genet.">
        <title>The genomes of the fungal plant pathogens Cladosporium fulvum and Dothistroma septosporum reveal adaptation to different hosts and lifestyles but also signatures of common ancestry.</title>
        <authorList>
            <person name="de Wit P.J.G.M."/>
            <person name="van der Burgt A."/>
            <person name="Oekmen B."/>
            <person name="Stergiopoulos I."/>
            <person name="Abd-Elsalam K.A."/>
            <person name="Aerts A.L."/>
            <person name="Bahkali A.H."/>
            <person name="Beenen H.G."/>
            <person name="Chettri P."/>
            <person name="Cox M.P."/>
            <person name="Datema E."/>
            <person name="de Vries R.P."/>
            <person name="Dhillon B."/>
            <person name="Ganley A.R."/>
            <person name="Griffiths S.A."/>
            <person name="Guo Y."/>
            <person name="Hamelin R.C."/>
            <person name="Henrissat B."/>
            <person name="Kabir M.S."/>
            <person name="Jashni M.K."/>
            <person name="Kema G."/>
            <person name="Klaubauf S."/>
            <person name="Lapidus A."/>
            <person name="Levasseur A."/>
            <person name="Lindquist E."/>
            <person name="Mehrabi R."/>
            <person name="Ohm R.A."/>
            <person name="Owen T.J."/>
            <person name="Salamov A."/>
            <person name="Schwelm A."/>
            <person name="Schijlen E."/>
            <person name="Sun H."/>
            <person name="van den Burg H.A."/>
            <person name="van Ham R.C.H.J."/>
            <person name="Zhang S."/>
            <person name="Goodwin S.B."/>
            <person name="Grigoriev I.V."/>
            <person name="Collemare J."/>
            <person name="Bradshaw R.E."/>
        </authorList>
    </citation>
    <scope>NUCLEOTIDE SEQUENCE [LARGE SCALE GENOMIC DNA]</scope>
    <source>
        <strain evidence="3">NZE10 / CBS 128990</strain>
    </source>
</reference>